<name>A0A1G2EQA3_9BACT</name>
<keyword evidence="2" id="KW-0472">Membrane</keyword>
<evidence type="ECO:0000313" key="4">
    <source>
        <dbReference type="Proteomes" id="UP000177740"/>
    </source>
</evidence>
<evidence type="ECO:0000256" key="2">
    <source>
        <dbReference type="SAM" id="Phobius"/>
    </source>
</evidence>
<evidence type="ECO:0000256" key="1">
    <source>
        <dbReference type="SAM" id="MobiDB-lite"/>
    </source>
</evidence>
<gene>
    <name evidence="3" type="ORF">A2365_03710</name>
</gene>
<keyword evidence="2" id="KW-1133">Transmembrane helix</keyword>
<feature type="region of interest" description="Disordered" evidence="1">
    <location>
        <begin position="1"/>
        <end position="22"/>
    </location>
</feature>
<dbReference type="STRING" id="1801677.A2365_03710"/>
<dbReference type="Proteomes" id="UP000177740">
    <property type="component" value="Unassembled WGS sequence"/>
</dbReference>
<feature type="transmembrane region" description="Helical" evidence="2">
    <location>
        <begin position="32"/>
        <end position="53"/>
    </location>
</feature>
<reference evidence="3 4" key="1">
    <citation type="journal article" date="2016" name="Nat. Commun.">
        <title>Thousands of microbial genomes shed light on interconnected biogeochemical processes in an aquifer system.</title>
        <authorList>
            <person name="Anantharaman K."/>
            <person name="Brown C.T."/>
            <person name="Hug L.A."/>
            <person name="Sharon I."/>
            <person name="Castelle C.J."/>
            <person name="Probst A.J."/>
            <person name="Thomas B.C."/>
            <person name="Singh A."/>
            <person name="Wilkins M.J."/>
            <person name="Karaoz U."/>
            <person name="Brodie E.L."/>
            <person name="Williams K.H."/>
            <person name="Hubbard S.S."/>
            <person name="Banfield J.F."/>
        </authorList>
    </citation>
    <scope>NUCLEOTIDE SEQUENCE [LARGE SCALE GENOMIC DNA]</scope>
</reference>
<evidence type="ECO:0000313" key="3">
    <source>
        <dbReference type="EMBL" id="OGZ27722.1"/>
    </source>
</evidence>
<sequence length="154" mass="17976">MENEYDNSPFPVPTEEGGQKDNKEVNYVSRPLNYRLITGIIFLVAIAGIGIYFQVKRADEKKKIEIMVDYTCATQEVLKSAFGSYSSDFSYDEFMKNGEAMSYQMQIKMNQIAEKHRLTSDEMEKEILEIQIMMKNDKFYDKVYQALKKRNCVN</sequence>
<keyword evidence="2" id="KW-0812">Transmembrane</keyword>
<organism evidence="3 4">
    <name type="scientific">Candidatus Nealsonbacteria bacterium RIFOXYB1_FULL_40_15</name>
    <dbReference type="NCBI Taxonomy" id="1801677"/>
    <lineage>
        <taxon>Bacteria</taxon>
        <taxon>Candidatus Nealsoniibacteriota</taxon>
    </lineage>
</organism>
<dbReference type="EMBL" id="MHMM01000004">
    <property type="protein sequence ID" value="OGZ27722.1"/>
    <property type="molecule type" value="Genomic_DNA"/>
</dbReference>
<comment type="caution">
    <text evidence="3">The sequence shown here is derived from an EMBL/GenBank/DDBJ whole genome shotgun (WGS) entry which is preliminary data.</text>
</comment>
<protein>
    <submittedName>
        <fullName evidence="3">Uncharacterized protein</fullName>
    </submittedName>
</protein>
<accession>A0A1G2EQA3</accession>
<proteinExistence type="predicted"/>
<dbReference type="AlphaFoldDB" id="A0A1G2EQA3"/>